<dbReference type="AlphaFoldDB" id="A0AAD3NTD2"/>
<dbReference type="GO" id="GO:0003676">
    <property type="term" value="F:nucleic acid binding"/>
    <property type="evidence" value="ECO:0007669"/>
    <property type="project" value="InterPro"/>
</dbReference>
<dbReference type="CDD" id="cd06222">
    <property type="entry name" value="RNase_H_like"/>
    <property type="match status" value="1"/>
</dbReference>
<dbReference type="GO" id="GO:0004523">
    <property type="term" value="F:RNA-DNA hybrid ribonuclease activity"/>
    <property type="evidence" value="ECO:0007669"/>
    <property type="project" value="InterPro"/>
</dbReference>
<organism evidence="2 3">
    <name type="scientific">Cryptomeria japonica</name>
    <name type="common">Japanese cedar</name>
    <name type="synonym">Cupressus japonica</name>
    <dbReference type="NCBI Taxonomy" id="3369"/>
    <lineage>
        <taxon>Eukaryota</taxon>
        <taxon>Viridiplantae</taxon>
        <taxon>Streptophyta</taxon>
        <taxon>Embryophyta</taxon>
        <taxon>Tracheophyta</taxon>
        <taxon>Spermatophyta</taxon>
        <taxon>Pinopsida</taxon>
        <taxon>Pinidae</taxon>
        <taxon>Conifers II</taxon>
        <taxon>Cupressales</taxon>
        <taxon>Cupressaceae</taxon>
        <taxon>Cryptomeria</taxon>
    </lineage>
</organism>
<dbReference type="Pfam" id="PF13456">
    <property type="entry name" value="RVT_3"/>
    <property type="match status" value="1"/>
</dbReference>
<comment type="caution">
    <text evidence="2">The sequence shown here is derived from an EMBL/GenBank/DDBJ whole genome shotgun (WGS) entry which is preliminary data.</text>
</comment>
<evidence type="ECO:0000259" key="1">
    <source>
        <dbReference type="PROSITE" id="PS50879"/>
    </source>
</evidence>
<dbReference type="Proteomes" id="UP001234787">
    <property type="component" value="Unassembled WGS sequence"/>
</dbReference>
<evidence type="ECO:0000313" key="3">
    <source>
        <dbReference type="Proteomes" id="UP001234787"/>
    </source>
</evidence>
<protein>
    <recommendedName>
        <fullName evidence="1">RNase H type-1 domain-containing protein</fullName>
    </recommendedName>
</protein>
<evidence type="ECO:0000313" key="2">
    <source>
        <dbReference type="EMBL" id="GLJ57569.1"/>
    </source>
</evidence>
<name>A0AAD3NTD2_CRYJA</name>
<keyword evidence="3" id="KW-1185">Reference proteome</keyword>
<dbReference type="Gene3D" id="3.30.420.10">
    <property type="entry name" value="Ribonuclease H-like superfamily/Ribonuclease H"/>
    <property type="match status" value="1"/>
</dbReference>
<dbReference type="SUPFAM" id="SSF53098">
    <property type="entry name" value="Ribonuclease H-like"/>
    <property type="match status" value="1"/>
</dbReference>
<dbReference type="InterPro" id="IPR044730">
    <property type="entry name" value="RNase_H-like_dom_plant"/>
</dbReference>
<sequence>MERLWNLMKISSYKFVDKKQNRACTVWIPPKAGSLKVNFDGANGGNPSKLGYGAIIRDEFGNFVGANFGPLGVTSNNMAEIAGLLAGLEWSAGRGFRSLEIEGDSLIVLNGIINQKFENWKLEASRPKIQGLCDSLDRYSLKHIYREGNSAADWLANRGIECEVPTQLSQVKELPDGLISVLAADKAGIPRTEIG</sequence>
<feature type="domain" description="RNase H type-1" evidence="1">
    <location>
        <begin position="31"/>
        <end position="161"/>
    </location>
</feature>
<dbReference type="PANTHER" id="PTHR47723:SF19">
    <property type="entry name" value="POLYNUCLEOTIDYL TRANSFERASE, RIBONUCLEASE H-LIKE SUPERFAMILY PROTEIN"/>
    <property type="match status" value="1"/>
</dbReference>
<dbReference type="InterPro" id="IPR012337">
    <property type="entry name" value="RNaseH-like_sf"/>
</dbReference>
<accession>A0AAD3NTD2</accession>
<dbReference type="InterPro" id="IPR036397">
    <property type="entry name" value="RNaseH_sf"/>
</dbReference>
<dbReference type="PANTHER" id="PTHR47723">
    <property type="entry name" value="OS05G0353850 PROTEIN"/>
    <property type="match status" value="1"/>
</dbReference>
<dbReference type="PROSITE" id="PS50879">
    <property type="entry name" value="RNASE_H_1"/>
    <property type="match status" value="1"/>
</dbReference>
<dbReference type="EMBL" id="BSEH01000147">
    <property type="protein sequence ID" value="GLJ57569.1"/>
    <property type="molecule type" value="Genomic_DNA"/>
</dbReference>
<proteinExistence type="predicted"/>
<dbReference type="InterPro" id="IPR002156">
    <property type="entry name" value="RNaseH_domain"/>
</dbReference>
<reference evidence="2" key="1">
    <citation type="submission" date="2022-12" db="EMBL/GenBank/DDBJ databases">
        <title>Chromosome-Level Genome Assembly of Japanese Cedar (Cryptomeriajaponica D. Don).</title>
        <authorList>
            <person name="Fujino T."/>
            <person name="Yamaguchi K."/>
            <person name="Yokoyama T."/>
            <person name="Hamanaka T."/>
            <person name="Harazono Y."/>
            <person name="Kamada H."/>
            <person name="Kobayashi W."/>
            <person name="Ujino-Ihara T."/>
            <person name="Uchiyama K."/>
            <person name="Matsumoto A."/>
            <person name="Izuno A."/>
            <person name="Tsumura Y."/>
            <person name="Toyoda A."/>
            <person name="Shigenobu S."/>
            <person name="Moriguchi Y."/>
            <person name="Ueno S."/>
            <person name="Kasahara M."/>
        </authorList>
    </citation>
    <scope>NUCLEOTIDE SEQUENCE</scope>
</reference>
<gene>
    <name evidence="2" type="ORF">SUGI_1342970</name>
</gene>
<dbReference type="InterPro" id="IPR053151">
    <property type="entry name" value="RNase_H-like"/>
</dbReference>